<feature type="coiled-coil region" evidence="3">
    <location>
        <begin position="1"/>
        <end position="28"/>
    </location>
</feature>
<dbReference type="Pfam" id="PF02575">
    <property type="entry name" value="YbaB_DNA_bd"/>
    <property type="match status" value="1"/>
</dbReference>
<comment type="caution">
    <text evidence="5">The sequence shown here is derived from an EMBL/GenBank/DDBJ whole genome shotgun (WGS) entry which is preliminary data.</text>
</comment>
<evidence type="ECO:0000313" key="5">
    <source>
        <dbReference type="EMBL" id="NED95843.1"/>
    </source>
</evidence>
<dbReference type="Proteomes" id="UP000469185">
    <property type="component" value="Unassembled WGS sequence"/>
</dbReference>
<dbReference type="GO" id="GO:0005829">
    <property type="term" value="C:cytosol"/>
    <property type="evidence" value="ECO:0007669"/>
    <property type="project" value="TreeGrafter"/>
</dbReference>
<dbReference type="InterPro" id="IPR036894">
    <property type="entry name" value="YbaB-like_sf"/>
</dbReference>
<comment type="subunit">
    <text evidence="2">Homodimer.</text>
</comment>
<proteinExistence type="inferred from homology"/>
<dbReference type="EMBL" id="JAAGOB010000005">
    <property type="protein sequence ID" value="NED95843.1"/>
    <property type="molecule type" value="Genomic_DNA"/>
</dbReference>
<dbReference type="Gene3D" id="3.30.1310.10">
    <property type="entry name" value="Nucleoid-associated protein YbaB-like domain"/>
    <property type="match status" value="1"/>
</dbReference>
<evidence type="ECO:0000256" key="1">
    <source>
        <dbReference type="ARBA" id="ARBA00023125"/>
    </source>
</evidence>
<dbReference type="PANTHER" id="PTHR33449">
    <property type="entry name" value="NUCLEOID-ASSOCIATED PROTEIN YBAB"/>
    <property type="match status" value="1"/>
</dbReference>
<dbReference type="GO" id="GO:0003677">
    <property type="term" value="F:DNA binding"/>
    <property type="evidence" value="ECO:0007669"/>
    <property type="project" value="UniProtKB-UniRule"/>
</dbReference>
<dbReference type="GO" id="GO:0043590">
    <property type="term" value="C:bacterial nucleoid"/>
    <property type="evidence" value="ECO:0007669"/>
    <property type="project" value="UniProtKB-UniRule"/>
</dbReference>
<keyword evidence="6" id="KW-1185">Reference proteome</keyword>
<evidence type="ECO:0000256" key="2">
    <source>
        <dbReference type="HAMAP-Rule" id="MF_00274"/>
    </source>
</evidence>
<feature type="region of interest" description="Disordered" evidence="4">
    <location>
        <begin position="97"/>
        <end position="129"/>
    </location>
</feature>
<dbReference type="SUPFAM" id="SSF82607">
    <property type="entry name" value="YbaB-like"/>
    <property type="match status" value="1"/>
</dbReference>
<keyword evidence="3" id="KW-0175">Coiled coil</keyword>
<accession>A0A6N9YLH1</accession>
<comment type="similarity">
    <text evidence="2">Belongs to the YbaB/EbfC family.</text>
</comment>
<dbReference type="InterPro" id="IPR004401">
    <property type="entry name" value="YbaB/EbfC"/>
</dbReference>
<dbReference type="NCBIfam" id="TIGR00103">
    <property type="entry name" value="DNA_YbaB_EbfC"/>
    <property type="match status" value="1"/>
</dbReference>
<organism evidence="5 6">
    <name type="scientific">Phytoactinopolyspora alkaliphila</name>
    <dbReference type="NCBI Taxonomy" id="1783498"/>
    <lineage>
        <taxon>Bacteria</taxon>
        <taxon>Bacillati</taxon>
        <taxon>Actinomycetota</taxon>
        <taxon>Actinomycetes</taxon>
        <taxon>Jiangellales</taxon>
        <taxon>Jiangellaceae</taxon>
        <taxon>Phytoactinopolyspora</taxon>
    </lineage>
</organism>
<comment type="function">
    <text evidence="2">Binds to DNA and alters its conformation. May be involved in regulation of gene expression, nucleoid organization and DNA protection.</text>
</comment>
<reference evidence="5 6" key="1">
    <citation type="submission" date="2020-02" db="EMBL/GenBank/DDBJ databases">
        <authorList>
            <person name="Li X.-J."/>
            <person name="Feng X.-M."/>
        </authorList>
    </citation>
    <scope>NUCLEOTIDE SEQUENCE [LARGE SCALE GENOMIC DNA]</scope>
    <source>
        <strain evidence="5 6">CGMCC 4.7225</strain>
    </source>
</reference>
<sequence>MGQLLQQAQRMQEELMSAQQDLADSEVTGSAGGGLVQATMTGGGELVGMRIDPAAVDPEDTETLGDLVVAAVRDAQAEVQRLASQQLGSINANVEGLLGGGTPGGPLIEGSASSADEPGDADSPPGHRA</sequence>
<dbReference type="PANTHER" id="PTHR33449:SF1">
    <property type="entry name" value="NUCLEOID-ASSOCIATED PROTEIN YBAB"/>
    <property type="match status" value="1"/>
</dbReference>
<evidence type="ECO:0000256" key="4">
    <source>
        <dbReference type="SAM" id="MobiDB-lite"/>
    </source>
</evidence>
<keyword evidence="1 2" id="KW-0238">DNA-binding</keyword>
<protein>
    <recommendedName>
        <fullName evidence="2">Nucleoid-associated protein G1H11_11015</fullName>
    </recommendedName>
</protein>
<name>A0A6N9YLH1_9ACTN</name>
<keyword evidence="2" id="KW-0963">Cytoplasm</keyword>
<dbReference type="RefSeq" id="WP_163818612.1">
    <property type="nucleotide sequence ID" value="NZ_JAAGOB010000005.1"/>
</dbReference>
<dbReference type="AlphaFoldDB" id="A0A6N9YLH1"/>
<gene>
    <name evidence="5" type="ORF">G1H11_11015</name>
</gene>
<evidence type="ECO:0000256" key="3">
    <source>
        <dbReference type="SAM" id="Coils"/>
    </source>
</evidence>
<comment type="subcellular location">
    <subcellularLocation>
        <location evidence="2">Cytoplasm</location>
        <location evidence="2">Nucleoid</location>
    </subcellularLocation>
</comment>
<evidence type="ECO:0000313" key="6">
    <source>
        <dbReference type="Proteomes" id="UP000469185"/>
    </source>
</evidence>
<dbReference type="HAMAP" id="MF_00274">
    <property type="entry name" value="DNA_YbaB_EbfC"/>
    <property type="match status" value="1"/>
</dbReference>